<dbReference type="EMBL" id="MZ820089">
    <property type="protein sequence ID" value="QZE10849.1"/>
    <property type="molecule type" value="Genomic_DNA"/>
</dbReference>
<gene>
    <name evidence="1" type="primary">83</name>
    <name evidence="1" type="ORF">SEA_CHISANAKITSUNE_83</name>
</gene>
<sequence>MDHVDQELFAALEQYKSLLKQSGLSDCAYNMTAFKTAWFAKEVMSAHSEADYIVRVFWSDTFELWLVYLCILIDEESGTCAPVLMVMTSEYITRASKMGQALCCGGEGCNHNVCDLIPDSLRQAPRSDLADADPDDIAGRFSPIVESVEDAMPSFDDLAKYYDVPEDKEGG</sequence>
<dbReference type="Proteomes" id="UP000827561">
    <property type="component" value="Segment"/>
</dbReference>
<evidence type="ECO:0000313" key="2">
    <source>
        <dbReference type="Proteomes" id="UP000827561"/>
    </source>
</evidence>
<proteinExistence type="predicted"/>
<reference evidence="1 2" key="1">
    <citation type="submission" date="2021-08" db="EMBL/GenBank/DDBJ databases">
        <authorList>
            <person name="Abebe M.A."/>
            <person name="Anderson J.Z."/>
            <person name="Burris R."/>
            <person name="Durrani M."/>
            <person name="Fetterly M.N."/>
            <person name="Fowler R.A."/>
            <person name="Friedman A."/>
            <person name="Khuong T.M."/>
            <person name="Konnor C.A."/>
            <person name="Madden B.G."/>
            <person name="Makula M.N."/>
            <person name="McTigue K."/>
            <person name="Morgan A.R."/>
            <person name="Qureshi S.I."/>
            <person name="Rainey M."/>
            <person name="Scherer A.E."/>
            <person name="Singer L."/>
            <person name="Thakar S.M."/>
            <person name="Truong P."/>
            <person name="Zaeean M.H."/>
            <person name="Balish M.F."/>
            <person name="Garlena R.A."/>
            <person name="Russell D.A."/>
            <person name="Jacobs-Sera D."/>
            <person name="Hatfull G.F."/>
        </authorList>
    </citation>
    <scope>NUCLEOTIDE SEQUENCE [LARGE SCALE GENOMIC DNA]</scope>
</reference>
<dbReference type="KEGG" id="vg:77952051"/>
<dbReference type="RefSeq" id="YP_010675730.1">
    <property type="nucleotide sequence ID" value="NC_071006.1"/>
</dbReference>
<keyword evidence="2" id="KW-1185">Reference proteome</keyword>
<dbReference type="GeneID" id="77952051"/>
<name>A0AAE7XGL4_9CAUD</name>
<evidence type="ECO:0000313" key="1">
    <source>
        <dbReference type="EMBL" id="QZE10849.1"/>
    </source>
</evidence>
<accession>A0AAE7XGL4</accession>
<organism evidence="1 2">
    <name type="scientific">Gordonia phage ChisanaKitsune</name>
    <dbReference type="NCBI Taxonomy" id="2871538"/>
    <lineage>
        <taxon>Viruses</taxon>
        <taxon>Duplodnaviria</taxon>
        <taxon>Heunggongvirae</taxon>
        <taxon>Uroviricota</taxon>
        <taxon>Caudoviricetes</taxon>
        <taxon>Chidieberevirus</taxon>
        <taxon>Chidieberevirus chisanakitsune</taxon>
    </lineage>
</organism>
<protein>
    <submittedName>
        <fullName evidence="1">Uncharacterized protein</fullName>
    </submittedName>
</protein>